<accession>A0AAN5LD63</accession>
<dbReference type="EMBL" id="DACSEO010000079">
    <property type="protein sequence ID" value="HAT1683951.1"/>
    <property type="molecule type" value="Genomic_DNA"/>
</dbReference>
<dbReference type="SUPFAM" id="SSF46785">
    <property type="entry name" value="Winged helix' DNA-binding domain"/>
    <property type="match status" value="1"/>
</dbReference>
<sequence>MNANASNFVTEDQRLVILRSLADYNGELGESVLQDCLDDYGHRVSRDVVHTHMAWLSEQGLVHLRTLINGYYIAELTGRGQDVAEGRVTVPGVKKPRARD</sequence>
<reference evidence="1" key="2">
    <citation type="submission" date="2020-11" db="EMBL/GenBank/DDBJ databases">
        <authorList>
            <consortium name="NCBI Pathogen Detection Project"/>
        </authorList>
    </citation>
    <scope>NUCLEOTIDE SEQUENCE</scope>
    <source>
        <strain evidence="1">R404</strain>
    </source>
</reference>
<evidence type="ECO:0000313" key="1">
    <source>
        <dbReference type="EMBL" id="HAT1683951.1"/>
    </source>
</evidence>
<name>A0AAN5LD63_KLEOX</name>
<dbReference type="InterPro" id="IPR036390">
    <property type="entry name" value="WH_DNA-bd_sf"/>
</dbReference>
<dbReference type="Proteomes" id="UP000856143">
    <property type="component" value="Unassembled WGS sequence"/>
</dbReference>
<reference evidence="1" key="1">
    <citation type="journal article" date="2018" name="Genome Biol.">
        <title>SKESA: strategic k-mer extension for scrupulous assemblies.</title>
        <authorList>
            <person name="Souvorov A."/>
            <person name="Agarwala R."/>
            <person name="Lipman D.J."/>
        </authorList>
    </citation>
    <scope>NUCLEOTIDE SEQUENCE</scope>
    <source>
        <strain evidence="1">R404</strain>
    </source>
</reference>
<evidence type="ECO:0000313" key="2">
    <source>
        <dbReference type="Proteomes" id="UP000856143"/>
    </source>
</evidence>
<organism evidence="1 2">
    <name type="scientific">Klebsiella oxytoca</name>
    <dbReference type="NCBI Taxonomy" id="571"/>
    <lineage>
        <taxon>Bacteria</taxon>
        <taxon>Pseudomonadati</taxon>
        <taxon>Pseudomonadota</taxon>
        <taxon>Gammaproteobacteria</taxon>
        <taxon>Enterobacterales</taxon>
        <taxon>Enterobacteriaceae</taxon>
        <taxon>Klebsiella/Raoultella group</taxon>
        <taxon>Klebsiella</taxon>
    </lineage>
</organism>
<dbReference type="AlphaFoldDB" id="A0AAN5LD63"/>
<comment type="caution">
    <text evidence="1">The sequence shown here is derived from an EMBL/GenBank/DDBJ whole genome shotgun (WGS) entry which is preliminary data.</text>
</comment>
<gene>
    <name evidence="1" type="ORF">I8Y21_004713</name>
</gene>
<protein>
    <submittedName>
        <fullName evidence="1">ArsR family transcriptional regulator</fullName>
    </submittedName>
</protein>
<proteinExistence type="predicted"/>